<protein>
    <submittedName>
        <fullName evidence="2">LLM class flavin-dependent oxidoreductase</fullName>
    </submittedName>
</protein>
<feature type="domain" description="Luciferase-like" evidence="1">
    <location>
        <begin position="1"/>
        <end position="301"/>
    </location>
</feature>
<evidence type="ECO:0000313" key="2">
    <source>
        <dbReference type="EMBL" id="NEI74847.1"/>
    </source>
</evidence>
<dbReference type="RefSeq" id="WP_163994582.1">
    <property type="nucleotide sequence ID" value="NZ_WUEY01000041.1"/>
</dbReference>
<dbReference type="Proteomes" id="UP000483035">
    <property type="component" value="Unassembled WGS sequence"/>
</dbReference>
<dbReference type="Pfam" id="PF00296">
    <property type="entry name" value="Bac_luciferase"/>
    <property type="match status" value="1"/>
</dbReference>
<comment type="caution">
    <text evidence="2">The sequence shown here is derived from an EMBL/GenBank/DDBJ whole genome shotgun (WGS) entry which is preliminary data.</text>
</comment>
<gene>
    <name evidence="2" type="ORF">GR212_35495</name>
</gene>
<dbReference type="GO" id="GO:0016705">
    <property type="term" value="F:oxidoreductase activity, acting on paired donors, with incorporation or reduction of molecular oxygen"/>
    <property type="evidence" value="ECO:0007669"/>
    <property type="project" value="InterPro"/>
</dbReference>
<dbReference type="Gene3D" id="3.20.20.30">
    <property type="entry name" value="Luciferase-like domain"/>
    <property type="match status" value="1"/>
</dbReference>
<reference evidence="2 3" key="1">
    <citation type="submission" date="2019-12" db="EMBL/GenBank/DDBJ databases">
        <title>Rhizobium genotypes associated with high levels of biological nitrogen fixation by grain legumes in a temperate-maritime cropping system.</title>
        <authorList>
            <person name="Maluk M."/>
            <person name="Francesc Ferrando Molina F."/>
            <person name="Lopez Del Egido L."/>
            <person name="Lafos M."/>
            <person name="Langarica-Fuentes A."/>
            <person name="Gebre Yohannes G."/>
            <person name="Young M.W."/>
            <person name="Martin P."/>
            <person name="Gantlett R."/>
            <person name="Kenicer G."/>
            <person name="Hawes C."/>
            <person name="Begg G.S."/>
            <person name="Quilliam R.S."/>
            <person name="Squire G.R."/>
            <person name="Poole P.S."/>
            <person name="Young P.W."/>
            <person name="Iannetta P.M."/>
            <person name="James E.K."/>
        </authorList>
    </citation>
    <scope>NUCLEOTIDE SEQUENCE [LARGE SCALE GENOMIC DNA]</scope>
    <source>
        <strain evidence="2 3">JHI1118</strain>
    </source>
</reference>
<dbReference type="SUPFAM" id="SSF51679">
    <property type="entry name" value="Bacterial luciferase-like"/>
    <property type="match status" value="1"/>
</dbReference>
<dbReference type="InterPro" id="IPR036661">
    <property type="entry name" value="Luciferase-like_sf"/>
</dbReference>
<dbReference type="InterPro" id="IPR050766">
    <property type="entry name" value="Bact_Lucif_Oxidored"/>
</dbReference>
<name>A0A6L9UL63_9HYPH</name>
<accession>A0A6L9UL63</accession>
<dbReference type="InterPro" id="IPR011251">
    <property type="entry name" value="Luciferase-like_dom"/>
</dbReference>
<dbReference type="EMBL" id="WUEY01000041">
    <property type="protein sequence ID" value="NEI74847.1"/>
    <property type="molecule type" value="Genomic_DNA"/>
</dbReference>
<dbReference type="GO" id="GO:0005829">
    <property type="term" value="C:cytosol"/>
    <property type="evidence" value="ECO:0007669"/>
    <property type="project" value="TreeGrafter"/>
</dbReference>
<dbReference type="PANTHER" id="PTHR30137:SF15">
    <property type="entry name" value="BLL6902 PROTEIN"/>
    <property type="match status" value="1"/>
</dbReference>
<organism evidence="2 3">
    <name type="scientific">Rhizobium lusitanum</name>
    <dbReference type="NCBI Taxonomy" id="293958"/>
    <lineage>
        <taxon>Bacteria</taxon>
        <taxon>Pseudomonadati</taxon>
        <taxon>Pseudomonadota</taxon>
        <taxon>Alphaproteobacteria</taxon>
        <taxon>Hyphomicrobiales</taxon>
        <taxon>Rhizobiaceae</taxon>
        <taxon>Rhizobium/Agrobacterium group</taxon>
        <taxon>Rhizobium</taxon>
    </lineage>
</organism>
<evidence type="ECO:0000313" key="3">
    <source>
        <dbReference type="Proteomes" id="UP000483035"/>
    </source>
</evidence>
<evidence type="ECO:0000259" key="1">
    <source>
        <dbReference type="Pfam" id="PF00296"/>
    </source>
</evidence>
<proteinExistence type="predicted"/>
<dbReference type="PANTHER" id="PTHR30137">
    <property type="entry name" value="LUCIFERASE-LIKE MONOOXYGENASE"/>
    <property type="match status" value="1"/>
</dbReference>
<sequence>MKFSLFIEPRTSPDPRGHIRRAIDIARVAEATGYDKLWVAITHFRSLGFSVSGAFPLLTAISEATTTLKLGTAVVPLTYENAIRVVEDASFVDQISGGRVELGLGKGNTGKLSSGATLSSATHLAFEIDESEQERVYRQKLALLKNLIDPRQTISSRILASIYPRSEGLAERIWRASSRETEVVDIASNGDGFLLFRSGRAHANKQAQSDLIDLYRTNFSATLPRQKARTGLSRSILPAENAVEAYTSLIADRDYNPQYYRDFEPLHEEFQSASKEEFAQAYFDFMGTALGTPAEVAAALASDPAVRNADELLLNIPLSLENPAYENAVRLFIADVAPALALEFRQAAA</sequence>
<dbReference type="AlphaFoldDB" id="A0A6L9UL63"/>